<sequence>MSTSDSTKSENGASKDDNNLDASISDHESRGSGSSNTMTGSGNSNSISKESGYATTAYTPNTDGDRTVRRARLFFLLVLLLAAAALGGIVYWITDSGETDDFITKFESSADAVIKASNENVLQSFNALETLSVTLTSFVKEQMDNGYPSSFITVPDTEFHLGKASQNANAFGIAFMPHVAKEDYFLWEEFSAANQDWIAEANLALGRDDPRFHDNTTFLTPFIFDTVPFDANGNEMDLSYALATCRNVNGTTLSEQNSLVFEKRRVAVDPDDYDMDYYTPAWQWTPAPNPNVTDFELGNFNLLFDPLFNQNFYILEQTRKTTFYDVCDGSKVFNPATLPPGLYSLTSTPIFEDFQDVAPIVGTITALITWKGFFENILVEKSEPVYAVVTNRCAGKTSTFLIEGAEATFMGNFDAHDSRYDGLERSAGFADFAYSEEFLNAIDGHACTYTLLVYPTKQMEDMYSSNDPWIYAAVVIAIFIFTAIAFFLFDCLVQRRQKLLSTTAARHNAIVSSLFPKKIHMKLIQEQEEAEMQQKATAGKAGIRKYLLNENVPAAGAQAAEDRSKPIADLFPDTTIMFADIVGFTAWSSAREPSQVFTLLESIYRAFDMQAKKRRVFKVEVVGDCYVAVCGLPDPKKEHFVIMARFSVDCLRIFHNQLAELEVSLGPDTCNLALRVGLHSGPVVAGVLRGEKSRFQLFGDTMNTASRMESTGVPNKIQISQETATLLSSVGKEHWYTEREDKITAKGKGELNTYFLHRESGISNAEVAKQVVEPDNNAVADNRLLKKKGSRDSEWCIALLTSILVEMANVRAAKQIKQDSQTLLKSLENDSCNNQCILEEVVEYITLPEYSVTGSVKEAVDLDTTTAEELQCYVETIASLYNANPFHNFRHATQVAMNVNKLLNRIIAPDLESPTAEALHDHSYGITSDPLTKFAVVFSALIHDCDHPGVPNMQLVKENTLQAKAYKNKSIAEQNSLDIAWMLLMEPQYANLRSAIYCTKEEFIRFRKLVVNTVMATDIVDADLKKLRNDRWDAVFQKSPASIKNSLDTSIRATIVIEHLIQASDVAHAMQHWLIYRRWNENFFEECYLAHISGRAETDPSLGWYKGELGFFDFYIIPLAKKLKECGVFGACSDEYLAYAVQNRTEWERRGQEIVMEMTKKVKGKNLHRNMKGDNDDQV</sequence>
<dbReference type="Pfam" id="PF00211">
    <property type="entry name" value="Guanylate_cyc"/>
    <property type="match status" value="1"/>
</dbReference>
<feature type="transmembrane region" description="Helical" evidence="4">
    <location>
        <begin position="73"/>
        <end position="93"/>
    </location>
</feature>
<dbReference type="GO" id="GO:0004016">
    <property type="term" value="F:adenylate cyclase activity"/>
    <property type="evidence" value="ECO:0007669"/>
    <property type="project" value="TreeGrafter"/>
</dbReference>
<dbReference type="InterPro" id="IPR001054">
    <property type="entry name" value="A/G_cyclase"/>
</dbReference>
<dbReference type="EMBL" id="JAGRRH010000032">
    <property type="protein sequence ID" value="KAG7339562.1"/>
    <property type="molecule type" value="Genomic_DNA"/>
</dbReference>
<dbReference type="OrthoDB" id="432756at2759"/>
<evidence type="ECO:0000256" key="3">
    <source>
        <dbReference type="SAM" id="MobiDB-lite"/>
    </source>
</evidence>
<dbReference type="GO" id="GO:0000166">
    <property type="term" value="F:nucleotide binding"/>
    <property type="evidence" value="ECO:0007669"/>
    <property type="project" value="UniProtKB-KW"/>
</dbReference>
<dbReference type="GO" id="GO:0035556">
    <property type="term" value="P:intracellular signal transduction"/>
    <property type="evidence" value="ECO:0007669"/>
    <property type="project" value="InterPro"/>
</dbReference>
<dbReference type="GO" id="GO:0004114">
    <property type="term" value="F:3',5'-cyclic-nucleotide phosphodiesterase activity"/>
    <property type="evidence" value="ECO:0007669"/>
    <property type="project" value="InterPro"/>
</dbReference>
<keyword evidence="4" id="KW-1133">Transmembrane helix</keyword>
<dbReference type="CDD" id="cd07302">
    <property type="entry name" value="CHD"/>
    <property type="match status" value="1"/>
</dbReference>
<keyword evidence="9" id="KW-1185">Reference proteome</keyword>
<dbReference type="SMART" id="SM00044">
    <property type="entry name" value="CYCc"/>
    <property type="match status" value="1"/>
</dbReference>
<name>A0A9K3K9S6_9STRA</name>
<dbReference type="Proteomes" id="UP000693970">
    <property type="component" value="Unassembled WGS sequence"/>
</dbReference>
<comment type="caution">
    <text evidence="7">The sequence shown here is derived from an EMBL/GenBank/DDBJ whole genome shotgun (WGS) entry which is preliminary data.</text>
</comment>
<dbReference type="GO" id="GO:0001653">
    <property type="term" value="F:peptide receptor activity"/>
    <property type="evidence" value="ECO:0007669"/>
    <property type="project" value="TreeGrafter"/>
</dbReference>
<feature type="compositionally biased region" description="Basic and acidic residues" evidence="3">
    <location>
        <begin position="13"/>
        <end position="30"/>
    </location>
</feature>
<evidence type="ECO:0000259" key="5">
    <source>
        <dbReference type="PROSITE" id="PS50125"/>
    </source>
</evidence>
<dbReference type="PROSITE" id="PS51845">
    <property type="entry name" value="PDEASE_I_2"/>
    <property type="match status" value="1"/>
</dbReference>
<accession>A0A9K3K9S6</accession>
<dbReference type="SMART" id="SM00471">
    <property type="entry name" value="HDc"/>
    <property type="match status" value="1"/>
</dbReference>
<feature type="domain" description="PDEase" evidence="6">
    <location>
        <begin position="868"/>
        <end position="1019"/>
    </location>
</feature>
<evidence type="ECO:0000259" key="6">
    <source>
        <dbReference type="PROSITE" id="PS51845"/>
    </source>
</evidence>
<evidence type="ECO:0000313" key="8">
    <source>
        <dbReference type="EMBL" id="KAG7365660.1"/>
    </source>
</evidence>
<organism evidence="7 9">
    <name type="scientific">Nitzschia inconspicua</name>
    <dbReference type="NCBI Taxonomy" id="303405"/>
    <lineage>
        <taxon>Eukaryota</taxon>
        <taxon>Sar</taxon>
        <taxon>Stramenopiles</taxon>
        <taxon>Ochrophyta</taxon>
        <taxon>Bacillariophyta</taxon>
        <taxon>Bacillariophyceae</taxon>
        <taxon>Bacillariophycidae</taxon>
        <taxon>Bacillariales</taxon>
        <taxon>Bacillariaceae</taxon>
        <taxon>Nitzschia</taxon>
    </lineage>
</organism>
<dbReference type="InterPro" id="IPR003607">
    <property type="entry name" value="HD/PDEase_dom"/>
</dbReference>
<dbReference type="EMBL" id="JAGRRH010000008">
    <property type="protein sequence ID" value="KAG7365660.1"/>
    <property type="molecule type" value="Genomic_DNA"/>
</dbReference>
<evidence type="ECO:0000256" key="2">
    <source>
        <dbReference type="ARBA" id="ARBA00023239"/>
    </source>
</evidence>
<dbReference type="GO" id="GO:0007168">
    <property type="term" value="P:receptor guanylyl cyclase signaling pathway"/>
    <property type="evidence" value="ECO:0007669"/>
    <property type="project" value="TreeGrafter"/>
</dbReference>
<evidence type="ECO:0000256" key="4">
    <source>
        <dbReference type="SAM" id="Phobius"/>
    </source>
</evidence>
<proteinExistence type="predicted"/>
<gene>
    <name evidence="8" type="ORF">IV203_025101</name>
    <name evidence="7" type="ORF">IV203_025155</name>
</gene>
<feature type="region of interest" description="Disordered" evidence="3">
    <location>
        <begin position="1"/>
        <end position="62"/>
    </location>
</feature>
<feature type="compositionally biased region" description="Low complexity" evidence="3">
    <location>
        <begin position="31"/>
        <end position="48"/>
    </location>
</feature>
<evidence type="ECO:0000256" key="1">
    <source>
        <dbReference type="ARBA" id="ARBA00022741"/>
    </source>
</evidence>
<dbReference type="GO" id="GO:0005886">
    <property type="term" value="C:plasma membrane"/>
    <property type="evidence" value="ECO:0007669"/>
    <property type="project" value="TreeGrafter"/>
</dbReference>
<dbReference type="InterPro" id="IPR002073">
    <property type="entry name" value="PDEase_catalytic_dom"/>
</dbReference>
<feature type="compositionally biased region" description="Polar residues" evidence="3">
    <location>
        <begin position="53"/>
        <end position="62"/>
    </location>
</feature>
<dbReference type="PROSITE" id="PS50125">
    <property type="entry name" value="GUANYLATE_CYCLASE_2"/>
    <property type="match status" value="1"/>
</dbReference>
<keyword evidence="4" id="KW-0812">Transmembrane</keyword>
<reference evidence="7" key="1">
    <citation type="journal article" date="2021" name="Sci. Rep.">
        <title>Diploid genomic architecture of Nitzschia inconspicua, an elite biomass production diatom.</title>
        <authorList>
            <person name="Oliver A."/>
            <person name="Podell S."/>
            <person name="Pinowska A."/>
            <person name="Traller J.C."/>
            <person name="Smith S.R."/>
            <person name="McClure R."/>
            <person name="Beliaev A."/>
            <person name="Bohutskyi P."/>
            <person name="Hill E.A."/>
            <person name="Rabines A."/>
            <person name="Zheng H."/>
            <person name="Allen L.Z."/>
            <person name="Kuo A."/>
            <person name="Grigoriev I.V."/>
            <person name="Allen A.E."/>
            <person name="Hazlebeck D."/>
            <person name="Allen E.E."/>
        </authorList>
    </citation>
    <scope>NUCLEOTIDE SEQUENCE</scope>
    <source>
        <strain evidence="7">Hildebrandi</strain>
    </source>
</reference>
<keyword evidence="4" id="KW-0472">Membrane</keyword>
<dbReference type="PANTHER" id="PTHR11920">
    <property type="entry name" value="GUANYLYL CYCLASE"/>
    <property type="match status" value="1"/>
</dbReference>
<feature type="transmembrane region" description="Helical" evidence="4">
    <location>
        <begin position="469"/>
        <end position="489"/>
    </location>
</feature>
<reference evidence="7" key="2">
    <citation type="submission" date="2021-04" db="EMBL/GenBank/DDBJ databases">
        <authorList>
            <person name="Podell S."/>
        </authorList>
    </citation>
    <scope>NUCLEOTIDE SEQUENCE</scope>
    <source>
        <strain evidence="7">Hildebrandi</strain>
    </source>
</reference>
<keyword evidence="1" id="KW-0547">Nucleotide-binding</keyword>
<evidence type="ECO:0000313" key="9">
    <source>
        <dbReference type="Proteomes" id="UP000693970"/>
    </source>
</evidence>
<dbReference type="PANTHER" id="PTHR11920:SF335">
    <property type="entry name" value="GUANYLATE CYCLASE"/>
    <property type="match status" value="1"/>
</dbReference>
<feature type="domain" description="Guanylate cyclase" evidence="5">
    <location>
        <begin position="575"/>
        <end position="709"/>
    </location>
</feature>
<evidence type="ECO:0000313" key="7">
    <source>
        <dbReference type="EMBL" id="KAG7339562.1"/>
    </source>
</evidence>
<dbReference type="Pfam" id="PF00233">
    <property type="entry name" value="PDEase_I"/>
    <property type="match status" value="1"/>
</dbReference>
<keyword evidence="2" id="KW-0456">Lyase</keyword>
<dbReference type="GO" id="GO:0004383">
    <property type="term" value="F:guanylate cyclase activity"/>
    <property type="evidence" value="ECO:0007669"/>
    <property type="project" value="TreeGrafter"/>
</dbReference>
<dbReference type="AlphaFoldDB" id="A0A9K3K9S6"/>
<feature type="compositionally biased region" description="Polar residues" evidence="3">
    <location>
        <begin position="1"/>
        <end position="12"/>
    </location>
</feature>
<protein>
    <submittedName>
        <fullName evidence="8">Adenylate and guanylate cyclase catalytic domain containing protein</fullName>
    </submittedName>
    <submittedName>
        <fullName evidence="7">Adenylate/guanylate cyclase</fullName>
    </submittedName>
</protein>
<dbReference type="InterPro" id="IPR050401">
    <property type="entry name" value="Cyclic_nucleotide_synthase"/>
</dbReference>